<gene>
    <name evidence="5" type="primary">rps3</name>
</gene>
<dbReference type="GO" id="GO:0005840">
    <property type="term" value="C:ribosome"/>
    <property type="evidence" value="ECO:0007669"/>
    <property type="project" value="UniProtKB-KW"/>
</dbReference>
<keyword evidence="5" id="KW-0496">Mitochondrion</keyword>
<dbReference type="Gene3D" id="3.30.1140.32">
    <property type="entry name" value="Ribosomal protein S3, C-terminal domain"/>
    <property type="match status" value="1"/>
</dbReference>
<dbReference type="SUPFAM" id="SSF54821">
    <property type="entry name" value="Ribosomal protein S3 C-terminal domain"/>
    <property type="match status" value="1"/>
</dbReference>
<dbReference type="InterPro" id="IPR001351">
    <property type="entry name" value="Ribosomal_uS3_C"/>
</dbReference>
<evidence type="ECO:0000313" key="5">
    <source>
        <dbReference type="EMBL" id="QTI83143.1"/>
    </source>
</evidence>
<dbReference type="RefSeq" id="YP_010242142.1">
    <property type="nucleotide sequence ID" value="NC_059933.1"/>
</dbReference>
<evidence type="ECO:0000256" key="1">
    <source>
        <dbReference type="ARBA" id="ARBA00010761"/>
    </source>
</evidence>
<accession>A0A8A6KHH5</accession>
<reference evidence="5" key="1">
    <citation type="submission" date="2020-12" db="EMBL/GenBank/DDBJ databases">
        <authorList>
            <person name="Xu Q."/>
            <person name="Chen N."/>
        </authorList>
    </citation>
    <scope>NUCLEOTIDE SEQUENCE</scope>
    <source>
        <strain evidence="5">CNS00095</strain>
    </source>
</reference>
<evidence type="ECO:0000259" key="4">
    <source>
        <dbReference type="Pfam" id="PF00189"/>
    </source>
</evidence>
<comment type="similarity">
    <text evidence="1">Belongs to the universal ribosomal protein uS3 family.</text>
</comment>
<protein>
    <submittedName>
        <fullName evidence="5">Ribosomal protein S3</fullName>
    </submittedName>
</protein>
<dbReference type="EMBL" id="MW417226">
    <property type="protein sequence ID" value="QTI83143.1"/>
    <property type="molecule type" value="Genomic_DNA"/>
</dbReference>
<proteinExistence type="inferred from homology"/>
<dbReference type="GO" id="GO:0006412">
    <property type="term" value="P:translation"/>
    <property type="evidence" value="ECO:0007669"/>
    <property type="project" value="InterPro"/>
</dbReference>
<dbReference type="Pfam" id="PF00189">
    <property type="entry name" value="Ribosomal_S3_C"/>
    <property type="match status" value="1"/>
</dbReference>
<evidence type="ECO:0000256" key="2">
    <source>
        <dbReference type="ARBA" id="ARBA00022980"/>
    </source>
</evidence>
<evidence type="ECO:0000256" key="3">
    <source>
        <dbReference type="ARBA" id="ARBA00023274"/>
    </source>
</evidence>
<dbReference type="GO" id="GO:0005739">
    <property type="term" value="C:mitochondrion"/>
    <property type="evidence" value="ECO:0007669"/>
    <property type="project" value="UniProtKB-SubCell"/>
</dbReference>
<dbReference type="GeneID" id="69241670"/>
<feature type="domain" description="Small ribosomal subunit protein uS3 C-terminal" evidence="4">
    <location>
        <begin position="216"/>
        <end position="273"/>
    </location>
</feature>
<keyword evidence="3" id="KW-0687">Ribonucleoprotein</keyword>
<name>A0A8A6KHH5_9STRA</name>
<geneLocation type="mitochondrion" evidence="5"/>
<keyword evidence="2 5" id="KW-0689">Ribosomal protein</keyword>
<dbReference type="GO" id="GO:0003735">
    <property type="term" value="F:structural constituent of ribosome"/>
    <property type="evidence" value="ECO:0007669"/>
    <property type="project" value="InterPro"/>
</dbReference>
<sequence>MGQKANSNVLRLGLKKNEWKSKYIEKLTEESSIFVYNDLEIRKYLDRFFQLHGLILHDCRLNYSNNRLDISLSYFVTTKALKFINPTKAAKKSSVIHLRNGLSFTEMLLESITKFTKRKTSVSINFYELNRKLSLSVRKSQVVSLKKIKTQLRQFKRAQFFKETLNVLFVAIKKRESSKLLSQFIALQLSTTKRHNFFLIFLKQSLILLSQSDFSAIHGVKIVIKGRFNGAPRARSQTLQIGTVPLQFLEAKVSYSEATAYTPNGTFGIKCWISEN</sequence>
<dbReference type="InterPro" id="IPR036419">
    <property type="entry name" value="Ribosomal_S3_C_sf"/>
</dbReference>
<dbReference type="AlphaFoldDB" id="A0A8A6KHH5"/>
<dbReference type="GO" id="GO:1990904">
    <property type="term" value="C:ribonucleoprotein complex"/>
    <property type="evidence" value="ECO:0007669"/>
    <property type="project" value="UniProtKB-KW"/>
</dbReference>
<organism evidence="5">
    <name type="scientific">Minutocellus polymorphus</name>
    <dbReference type="NCBI Taxonomy" id="265543"/>
    <lineage>
        <taxon>Eukaryota</taxon>
        <taxon>Sar</taxon>
        <taxon>Stramenopiles</taxon>
        <taxon>Ochrophyta</taxon>
        <taxon>Bacillariophyta</taxon>
        <taxon>Mediophyceae</taxon>
        <taxon>Cymatosirophycidae</taxon>
        <taxon>Cymatosirales</taxon>
        <taxon>Cymatosiraceae</taxon>
        <taxon>Minutocellus</taxon>
    </lineage>
</organism>